<dbReference type="SUPFAM" id="SSF46689">
    <property type="entry name" value="Homeodomain-like"/>
    <property type="match status" value="1"/>
</dbReference>
<dbReference type="InterPro" id="IPR018060">
    <property type="entry name" value="HTH_AraC"/>
</dbReference>
<dbReference type="GO" id="GO:0005829">
    <property type="term" value="C:cytosol"/>
    <property type="evidence" value="ECO:0007669"/>
    <property type="project" value="TreeGrafter"/>
</dbReference>
<keyword evidence="3" id="KW-0804">Transcription</keyword>
<keyword evidence="1" id="KW-0805">Transcription regulation</keyword>
<dbReference type="Pfam" id="PF12833">
    <property type="entry name" value="HTH_18"/>
    <property type="match status" value="1"/>
</dbReference>
<evidence type="ECO:0000256" key="3">
    <source>
        <dbReference type="ARBA" id="ARBA00023163"/>
    </source>
</evidence>
<dbReference type="PRINTS" id="PR00032">
    <property type="entry name" value="HTHARAC"/>
</dbReference>
<dbReference type="GO" id="GO:0003700">
    <property type="term" value="F:DNA-binding transcription factor activity"/>
    <property type="evidence" value="ECO:0007669"/>
    <property type="project" value="InterPro"/>
</dbReference>
<organism evidence="5 6">
    <name type="scientific">Litorivivens lipolytica</name>
    <dbReference type="NCBI Taxonomy" id="1524264"/>
    <lineage>
        <taxon>Bacteria</taxon>
        <taxon>Pseudomonadati</taxon>
        <taxon>Pseudomonadota</taxon>
        <taxon>Gammaproteobacteria</taxon>
        <taxon>Litorivivens</taxon>
    </lineage>
</organism>
<evidence type="ECO:0000313" key="6">
    <source>
        <dbReference type="Proteomes" id="UP000537130"/>
    </source>
</evidence>
<dbReference type="SMART" id="SM00342">
    <property type="entry name" value="HTH_ARAC"/>
    <property type="match status" value="1"/>
</dbReference>
<evidence type="ECO:0000256" key="1">
    <source>
        <dbReference type="ARBA" id="ARBA00023015"/>
    </source>
</evidence>
<evidence type="ECO:0000259" key="4">
    <source>
        <dbReference type="PROSITE" id="PS01124"/>
    </source>
</evidence>
<dbReference type="InterPro" id="IPR020449">
    <property type="entry name" value="Tscrpt_reg_AraC-type_HTH"/>
</dbReference>
<dbReference type="PROSITE" id="PS01124">
    <property type="entry name" value="HTH_ARAC_FAMILY_2"/>
    <property type="match status" value="1"/>
</dbReference>
<protein>
    <submittedName>
        <fullName evidence="5">AraC-like DNA-binding protein</fullName>
    </submittedName>
</protein>
<keyword evidence="6" id="KW-1185">Reference proteome</keyword>
<accession>A0A7W4Z4T1</accession>
<evidence type="ECO:0000256" key="2">
    <source>
        <dbReference type="ARBA" id="ARBA00023125"/>
    </source>
</evidence>
<evidence type="ECO:0000313" key="5">
    <source>
        <dbReference type="EMBL" id="MBB3046804.1"/>
    </source>
</evidence>
<dbReference type="PANTHER" id="PTHR47894:SF1">
    <property type="entry name" value="HTH-TYPE TRANSCRIPTIONAL REGULATOR VQSM"/>
    <property type="match status" value="1"/>
</dbReference>
<keyword evidence="2 5" id="KW-0238">DNA-binding</keyword>
<dbReference type="RefSeq" id="WP_183409471.1">
    <property type="nucleotide sequence ID" value="NZ_JACHWY010000001.1"/>
</dbReference>
<dbReference type="Gene3D" id="1.10.10.60">
    <property type="entry name" value="Homeodomain-like"/>
    <property type="match status" value="1"/>
</dbReference>
<dbReference type="Pfam" id="PF12625">
    <property type="entry name" value="Arabinose_bd"/>
    <property type="match status" value="1"/>
</dbReference>
<sequence>MTDTALDLQDSSFVVQLVYPALIALGLDIDQIAERCNITPDLLQTSQARYPHAAQQRFWQVVEEISGDPLIGLHLAEVMSLHKGQVWEYLFLSSPTFGDGLQRALNYQRLVSDASRWELRLEGDTACLDFTFNHEPTPEQRHFVEASALYLIRYFRALTHDSFAPRHLAFSHEAAASIDDYRAVMGCDVAFAQPSTTLTFDAKVMELPSSRAEPELLKLHEQLANERLARLQKQDIVVAVRTAIAETLEQGQPELNEVAQRLGLSVRVLRARLTEAETSFNQVLADYRCYLAKRLLSRTEEPIADIVYLTGFSEPSTFYRAFKRWTGMTPVEYRDYKRTQLKAAP</sequence>
<reference evidence="5 6" key="1">
    <citation type="submission" date="2020-08" db="EMBL/GenBank/DDBJ databases">
        <title>Genomic Encyclopedia of Type Strains, Phase III (KMG-III): the genomes of soil and plant-associated and newly described type strains.</title>
        <authorList>
            <person name="Whitman W."/>
        </authorList>
    </citation>
    <scope>NUCLEOTIDE SEQUENCE [LARGE SCALE GENOMIC DNA]</scope>
    <source>
        <strain evidence="5 6">CECT 8654</strain>
    </source>
</reference>
<dbReference type="PANTHER" id="PTHR47894">
    <property type="entry name" value="HTH-TYPE TRANSCRIPTIONAL REGULATOR GADX"/>
    <property type="match status" value="1"/>
</dbReference>
<name>A0A7W4Z4T1_9GAMM</name>
<gene>
    <name evidence="5" type="ORF">FHR99_001040</name>
</gene>
<proteinExistence type="predicted"/>
<comment type="caution">
    <text evidence="5">The sequence shown here is derived from an EMBL/GenBank/DDBJ whole genome shotgun (WGS) entry which is preliminary data.</text>
</comment>
<dbReference type="GO" id="GO:0000976">
    <property type="term" value="F:transcription cis-regulatory region binding"/>
    <property type="evidence" value="ECO:0007669"/>
    <property type="project" value="TreeGrafter"/>
</dbReference>
<dbReference type="InterPro" id="IPR032687">
    <property type="entry name" value="AraC-type_N"/>
</dbReference>
<dbReference type="AlphaFoldDB" id="A0A7W4Z4T1"/>
<dbReference type="InterPro" id="IPR009057">
    <property type="entry name" value="Homeodomain-like_sf"/>
</dbReference>
<feature type="domain" description="HTH araC/xylS-type" evidence="4">
    <location>
        <begin position="238"/>
        <end position="336"/>
    </location>
</feature>
<dbReference type="EMBL" id="JACHWY010000001">
    <property type="protein sequence ID" value="MBB3046804.1"/>
    <property type="molecule type" value="Genomic_DNA"/>
</dbReference>
<dbReference type="Proteomes" id="UP000537130">
    <property type="component" value="Unassembled WGS sequence"/>
</dbReference>